<keyword evidence="3" id="KW-1185">Reference proteome</keyword>
<feature type="transmembrane region" description="Helical" evidence="1">
    <location>
        <begin position="66"/>
        <end position="83"/>
    </location>
</feature>
<comment type="caution">
    <text evidence="2">The sequence shown here is derived from an EMBL/GenBank/DDBJ whole genome shotgun (WGS) entry which is preliminary data.</text>
</comment>
<keyword evidence="1" id="KW-1133">Transmembrane helix</keyword>
<protein>
    <submittedName>
        <fullName evidence="2">YgjV family protein</fullName>
    </submittedName>
</protein>
<reference evidence="3" key="1">
    <citation type="journal article" date="2019" name="Int. J. Syst. Evol. Microbiol.">
        <title>The Global Catalogue of Microorganisms (GCM) 10K type strain sequencing project: providing services to taxonomists for standard genome sequencing and annotation.</title>
        <authorList>
            <consortium name="The Broad Institute Genomics Platform"/>
            <consortium name="The Broad Institute Genome Sequencing Center for Infectious Disease"/>
            <person name="Wu L."/>
            <person name="Ma J."/>
        </authorList>
    </citation>
    <scope>NUCLEOTIDE SEQUENCE [LARGE SCALE GENOMIC DNA]</scope>
    <source>
        <strain evidence="3">JCM 17555</strain>
    </source>
</reference>
<gene>
    <name evidence="2" type="ORF">GCM10022278_02990</name>
</gene>
<accession>A0ABP7NHQ3</accession>
<keyword evidence="1" id="KW-0472">Membrane</keyword>
<name>A0ABP7NHQ3_9GAMM</name>
<evidence type="ECO:0000256" key="1">
    <source>
        <dbReference type="SAM" id="Phobius"/>
    </source>
</evidence>
<dbReference type="RefSeq" id="WP_344802558.1">
    <property type="nucleotide sequence ID" value="NZ_BAABBO010000001.1"/>
</dbReference>
<feature type="transmembrane region" description="Helical" evidence="1">
    <location>
        <begin position="89"/>
        <end position="105"/>
    </location>
</feature>
<dbReference type="EMBL" id="BAABBO010000001">
    <property type="protein sequence ID" value="GAA3947205.1"/>
    <property type="molecule type" value="Genomic_DNA"/>
</dbReference>
<keyword evidence="1" id="KW-0812">Transmembrane</keyword>
<evidence type="ECO:0000313" key="3">
    <source>
        <dbReference type="Proteomes" id="UP001501337"/>
    </source>
</evidence>
<dbReference type="InterPro" id="IPR019629">
    <property type="entry name" value="Uncharacterised_HI1736/YgjV"/>
</dbReference>
<feature type="transmembrane region" description="Helical" evidence="1">
    <location>
        <begin position="112"/>
        <end position="128"/>
    </location>
</feature>
<feature type="transmembrane region" description="Helical" evidence="1">
    <location>
        <begin position="34"/>
        <end position="54"/>
    </location>
</feature>
<organism evidence="2 3">
    <name type="scientific">Allohahella marinimesophila</name>
    <dbReference type="NCBI Taxonomy" id="1054972"/>
    <lineage>
        <taxon>Bacteria</taxon>
        <taxon>Pseudomonadati</taxon>
        <taxon>Pseudomonadota</taxon>
        <taxon>Gammaproteobacteria</taxon>
        <taxon>Oceanospirillales</taxon>
        <taxon>Hahellaceae</taxon>
        <taxon>Allohahella</taxon>
    </lineage>
</organism>
<proteinExistence type="predicted"/>
<sequence length="166" mass="17576">MVGGLAALVGITAFQLRSENRMMYCLAAAAGLWALHFLLLGAVTAALMNAITLVRNLLAVRGNMRSLGYVFITAYLISGGLTWESAWDVLPTIAVCSGSSAVFLLSGLWRRGGLLLGGLLWLVFNIHAGSIPGIVVMAAESISNTVFIIRALRLRAKGSRPSASDQ</sequence>
<evidence type="ECO:0000313" key="2">
    <source>
        <dbReference type="EMBL" id="GAA3947205.1"/>
    </source>
</evidence>
<dbReference type="Pfam" id="PF10688">
    <property type="entry name" value="Imp-YgjV"/>
    <property type="match status" value="1"/>
</dbReference>
<dbReference type="Proteomes" id="UP001501337">
    <property type="component" value="Unassembled WGS sequence"/>
</dbReference>